<keyword evidence="5" id="KW-1185">Reference proteome</keyword>
<dbReference type="Pfam" id="PF07686">
    <property type="entry name" value="V-set"/>
    <property type="match status" value="1"/>
</dbReference>
<dbReference type="Proteomes" id="UP000472272">
    <property type="component" value="Unplaced"/>
</dbReference>
<evidence type="ECO:0000256" key="2">
    <source>
        <dbReference type="SAM" id="Phobius"/>
    </source>
</evidence>
<dbReference type="AlphaFoldDB" id="A0A670KCC7"/>
<dbReference type="InterPro" id="IPR013783">
    <property type="entry name" value="Ig-like_fold"/>
</dbReference>
<feature type="compositionally biased region" description="Basic residues" evidence="1">
    <location>
        <begin position="89"/>
        <end position="98"/>
    </location>
</feature>
<name>A0A670KCC7_PODMU</name>
<dbReference type="InterPro" id="IPR013106">
    <property type="entry name" value="Ig_V-set"/>
</dbReference>
<dbReference type="SUPFAM" id="SSF48726">
    <property type="entry name" value="Immunoglobulin"/>
    <property type="match status" value="1"/>
</dbReference>
<feature type="transmembrane region" description="Helical" evidence="2">
    <location>
        <begin position="428"/>
        <end position="446"/>
    </location>
</feature>
<evidence type="ECO:0000313" key="4">
    <source>
        <dbReference type="Ensembl" id="ENSPMRP00000034476.1"/>
    </source>
</evidence>
<dbReference type="GeneTree" id="ENSGT00940000159200"/>
<protein>
    <recommendedName>
        <fullName evidence="3">Ig-like domain-containing protein</fullName>
    </recommendedName>
</protein>
<organism evidence="4 5">
    <name type="scientific">Podarcis muralis</name>
    <name type="common">Wall lizard</name>
    <name type="synonym">Lacerta muralis</name>
    <dbReference type="NCBI Taxonomy" id="64176"/>
    <lineage>
        <taxon>Eukaryota</taxon>
        <taxon>Metazoa</taxon>
        <taxon>Chordata</taxon>
        <taxon>Craniata</taxon>
        <taxon>Vertebrata</taxon>
        <taxon>Euteleostomi</taxon>
        <taxon>Lepidosauria</taxon>
        <taxon>Squamata</taxon>
        <taxon>Bifurcata</taxon>
        <taxon>Unidentata</taxon>
        <taxon>Episquamata</taxon>
        <taxon>Laterata</taxon>
        <taxon>Lacertibaenia</taxon>
        <taxon>Lacertidae</taxon>
        <taxon>Podarcis</taxon>
    </lineage>
</organism>
<evidence type="ECO:0000259" key="3">
    <source>
        <dbReference type="PROSITE" id="PS50835"/>
    </source>
</evidence>
<dbReference type="Gene3D" id="2.60.40.10">
    <property type="entry name" value="Immunoglobulins"/>
    <property type="match status" value="2"/>
</dbReference>
<reference evidence="4" key="2">
    <citation type="submission" date="2025-09" db="UniProtKB">
        <authorList>
            <consortium name="Ensembl"/>
        </authorList>
    </citation>
    <scope>IDENTIFICATION</scope>
</reference>
<accession>A0A670KCC7</accession>
<evidence type="ECO:0000256" key="1">
    <source>
        <dbReference type="SAM" id="MobiDB-lite"/>
    </source>
</evidence>
<feature type="transmembrane region" description="Helical" evidence="2">
    <location>
        <begin position="458"/>
        <end position="477"/>
    </location>
</feature>
<feature type="domain" description="Ig-like" evidence="3">
    <location>
        <begin position="301"/>
        <end position="402"/>
    </location>
</feature>
<keyword evidence="2" id="KW-0812">Transmembrane</keyword>
<reference evidence="4" key="1">
    <citation type="submission" date="2025-08" db="UniProtKB">
        <authorList>
            <consortium name="Ensembl"/>
        </authorList>
    </citation>
    <scope>IDENTIFICATION</scope>
</reference>
<keyword evidence="2" id="KW-0472">Membrane</keyword>
<dbReference type="PROSITE" id="PS50835">
    <property type="entry name" value="IG_LIKE"/>
    <property type="match status" value="1"/>
</dbReference>
<feature type="region of interest" description="Disordered" evidence="1">
    <location>
        <begin position="1"/>
        <end position="39"/>
    </location>
</feature>
<dbReference type="SMART" id="SM00409">
    <property type="entry name" value="IG"/>
    <property type="match status" value="1"/>
</dbReference>
<dbReference type="InterPro" id="IPR007110">
    <property type="entry name" value="Ig-like_dom"/>
</dbReference>
<dbReference type="InterPro" id="IPR003599">
    <property type="entry name" value="Ig_sub"/>
</dbReference>
<evidence type="ECO:0000313" key="5">
    <source>
        <dbReference type="Proteomes" id="UP000472272"/>
    </source>
</evidence>
<proteinExistence type="predicted"/>
<keyword evidence="2" id="KW-1133">Transmembrane helix</keyword>
<feature type="region of interest" description="Disordered" evidence="1">
    <location>
        <begin position="79"/>
        <end position="98"/>
    </location>
</feature>
<dbReference type="Ensembl" id="ENSPMRT00000036573.1">
    <property type="protein sequence ID" value="ENSPMRP00000034476.1"/>
    <property type="gene ID" value="ENSPMRG00000022371.1"/>
</dbReference>
<dbReference type="InterPro" id="IPR036179">
    <property type="entry name" value="Ig-like_dom_sf"/>
</dbReference>
<sequence length="494" mass="52414">MGPPNIFYKSAPLGPTRPSELPEGRISDGAPPARRSASRLLPQFWGAGGGISSLLRPCQNQPLPRRPLRVPFGGLGEGSPSPALLPGLRNRKGKRGRSLRHRRLSLLSPCRASWLPNPLRSAPRGSRCCCCWVGASFGRSSPPLAKLGCWFLEEAGGGGSGMSSAPKQRPAILFLPPPGRRLEEAALESELPPEVEAGLAFQVLDPSGALWGGQASATPPPWLSLDASEAESSCEINAYAPQESHFVPWAEGLAGGGGCPRALERGKWLIASIQAPDAEFGVSSVLHTEEAPPWKQQDGVSSVTTTAAVLSVFTRTPRLESRLGRPAVLHCGFSAPASAFSVEWRHQFRGAGKVVLAFDGASRGVSVAEEGAELLLDAEGGGASLRLRSVAVRHEGTYICTVYLPHLHAQQALEFKVVGSLGPSLEDAIGLFLVAIVLLGVLRSFFRWGKVVPTHPFCAVIFVIDMVLFYHLVNILGDTLAEIPGVPSDSTILG</sequence>